<sequence length="110" mass="12584">MSSLPVHRTRCLAGNGESFAHRTRNGLLSYRAVPDQLAPVYLLIYFLIHRLSRPLKQLCSVQLTYNCLYLSLPDNKPFLPELLPPSAPGSYILLIVLTIYRCYWSPRSYA</sequence>
<dbReference type="RefSeq" id="XP_022285097.1">
    <property type="nucleotide sequence ID" value="XM_022429864.1"/>
</dbReference>
<evidence type="ECO:0000313" key="2">
    <source>
        <dbReference type="EMBL" id="OWT42605.1"/>
    </source>
</evidence>
<gene>
    <name evidence="2" type="ORF">VFPPC_18217</name>
</gene>
<proteinExistence type="predicted"/>
<dbReference type="Proteomes" id="UP000078397">
    <property type="component" value="Unassembled WGS sequence"/>
</dbReference>
<name>A0A219AR06_METCM</name>
<keyword evidence="3" id="KW-1185">Reference proteome</keyword>
<feature type="transmembrane region" description="Helical" evidence="1">
    <location>
        <begin position="86"/>
        <end position="104"/>
    </location>
</feature>
<dbReference type="EMBL" id="LSBJ02000009">
    <property type="protein sequence ID" value="OWT42605.1"/>
    <property type="molecule type" value="Genomic_DNA"/>
</dbReference>
<dbReference type="KEGG" id="pchm:VFPPC_18217"/>
<accession>A0A219AR06</accession>
<comment type="caution">
    <text evidence="2">The sequence shown here is derived from an EMBL/GenBank/DDBJ whole genome shotgun (WGS) entry which is preliminary data.</text>
</comment>
<protein>
    <submittedName>
        <fullName evidence="2">Uncharacterized protein</fullName>
    </submittedName>
</protein>
<evidence type="ECO:0000313" key="3">
    <source>
        <dbReference type="Proteomes" id="UP000078397"/>
    </source>
</evidence>
<keyword evidence="1" id="KW-1133">Transmembrane helix</keyword>
<keyword evidence="1" id="KW-0472">Membrane</keyword>
<reference evidence="2 3" key="1">
    <citation type="journal article" date="2016" name="PLoS Pathog.">
        <title>Biosynthesis of antibiotic leucinostatins in bio-control fungus Purpureocillium lilacinum and their inhibition on phytophthora revealed by genome mining.</title>
        <authorList>
            <person name="Wang G."/>
            <person name="Liu Z."/>
            <person name="Lin R."/>
            <person name="Li E."/>
            <person name="Mao Z."/>
            <person name="Ling J."/>
            <person name="Yang Y."/>
            <person name="Yin W.B."/>
            <person name="Xie B."/>
        </authorList>
    </citation>
    <scope>NUCLEOTIDE SEQUENCE [LARGE SCALE GENOMIC DNA]</scope>
    <source>
        <strain evidence="2">170</strain>
    </source>
</reference>
<dbReference type="GeneID" id="33937062"/>
<dbReference type="AlphaFoldDB" id="A0A219AR06"/>
<keyword evidence="1" id="KW-0812">Transmembrane</keyword>
<organism evidence="2 3">
    <name type="scientific">Pochonia chlamydosporia 170</name>
    <dbReference type="NCBI Taxonomy" id="1380566"/>
    <lineage>
        <taxon>Eukaryota</taxon>
        <taxon>Fungi</taxon>
        <taxon>Dikarya</taxon>
        <taxon>Ascomycota</taxon>
        <taxon>Pezizomycotina</taxon>
        <taxon>Sordariomycetes</taxon>
        <taxon>Hypocreomycetidae</taxon>
        <taxon>Hypocreales</taxon>
        <taxon>Clavicipitaceae</taxon>
        <taxon>Pochonia</taxon>
    </lineage>
</organism>
<evidence type="ECO:0000256" key="1">
    <source>
        <dbReference type="SAM" id="Phobius"/>
    </source>
</evidence>
<feature type="transmembrane region" description="Helical" evidence="1">
    <location>
        <begin position="28"/>
        <end position="48"/>
    </location>
</feature>